<feature type="region of interest" description="Disordered" evidence="18">
    <location>
        <begin position="394"/>
        <end position="417"/>
    </location>
</feature>
<evidence type="ECO:0000256" key="15">
    <source>
        <dbReference type="ARBA" id="ARBA00023157"/>
    </source>
</evidence>
<keyword evidence="11" id="KW-0735">Signal-anchor</keyword>
<evidence type="ECO:0000256" key="14">
    <source>
        <dbReference type="ARBA" id="ARBA00023136"/>
    </source>
</evidence>
<evidence type="ECO:0000313" key="20">
    <source>
        <dbReference type="EMBL" id="CAB1445389.1"/>
    </source>
</evidence>
<keyword evidence="15" id="KW-1015">Disulfide bond</keyword>
<keyword evidence="13" id="KW-0333">Golgi apparatus</keyword>
<gene>
    <name evidence="20" type="ORF">PLEPLA_LOCUS33120</name>
</gene>
<evidence type="ECO:0000256" key="13">
    <source>
        <dbReference type="ARBA" id="ARBA00023034"/>
    </source>
</evidence>
<dbReference type="GO" id="GO:0004653">
    <property type="term" value="F:polypeptide N-acetylgalactosaminyltransferase activity"/>
    <property type="evidence" value="ECO:0007669"/>
    <property type="project" value="UniProtKB-EC"/>
</dbReference>
<keyword evidence="16" id="KW-0325">Glycoprotein</keyword>
<evidence type="ECO:0000256" key="9">
    <source>
        <dbReference type="ARBA" id="ARBA00022723"/>
    </source>
</evidence>
<dbReference type="InterPro" id="IPR000772">
    <property type="entry name" value="Ricin_B_lectin"/>
</dbReference>
<dbReference type="InterPro" id="IPR029044">
    <property type="entry name" value="Nucleotide-diphossugar_trans"/>
</dbReference>
<comment type="cofactor">
    <cofactor evidence="1">
        <name>Mn(2+)</name>
        <dbReference type="ChEBI" id="CHEBI:29035"/>
    </cofactor>
</comment>
<keyword evidence="14" id="KW-0472">Membrane</keyword>
<feature type="domain" description="Ricin B lectin" evidence="19">
    <location>
        <begin position="180"/>
        <end position="309"/>
    </location>
</feature>
<keyword evidence="21" id="KW-1185">Reference proteome</keyword>
<reference evidence="20" key="1">
    <citation type="submission" date="2020-03" db="EMBL/GenBank/DDBJ databases">
        <authorList>
            <person name="Weist P."/>
        </authorList>
    </citation>
    <scope>NUCLEOTIDE SEQUENCE</scope>
</reference>
<comment type="caution">
    <text evidence="20">The sequence shown here is derived from an EMBL/GenBank/DDBJ whole genome shotgun (WGS) entry which is preliminary data.</text>
</comment>
<evidence type="ECO:0000256" key="16">
    <source>
        <dbReference type="ARBA" id="ARBA00023180"/>
    </source>
</evidence>
<accession>A0A9N7VBA4</accession>
<evidence type="ECO:0000256" key="3">
    <source>
        <dbReference type="ARBA" id="ARBA00004922"/>
    </source>
</evidence>
<evidence type="ECO:0000256" key="5">
    <source>
        <dbReference type="ARBA" id="ARBA00012644"/>
    </source>
</evidence>
<dbReference type="FunFam" id="2.80.10.50:FF:000017">
    <property type="entry name" value="Polypeptide N-acetylgalactosaminyltransferase"/>
    <property type="match status" value="1"/>
</dbReference>
<dbReference type="AlphaFoldDB" id="A0A9N7VBA4"/>
<organism evidence="20 21">
    <name type="scientific">Pleuronectes platessa</name>
    <name type="common">European plaice</name>
    <dbReference type="NCBI Taxonomy" id="8262"/>
    <lineage>
        <taxon>Eukaryota</taxon>
        <taxon>Metazoa</taxon>
        <taxon>Chordata</taxon>
        <taxon>Craniata</taxon>
        <taxon>Vertebrata</taxon>
        <taxon>Euteleostomi</taxon>
        <taxon>Actinopterygii</taxon>
        <taxon>Neopterygii</taxon>
        <taxon>Teleostei</taxon>
        <taxon>Neoteleostei</taxon>
        <taxon>Acanthomorphata</taxon>
        <taxon>Carangaria</taxon>
        <taxon>Pleuronectiformes</taxon>
        <taxon>Pleuronectoidei</taxon>
        <taxon>Pleuronectidae</taxon>
        <taxon>Pleuronectes</taxon>
    </lineage>
</organism>
<dbReference type="Proteomes" id="UP001153269">
    <property type="component" value="Unassembled WGS sequence"/>
</dbReference>
<dbReference type="SUPFAM" id="SSF50370">
    <property type="entry name" value="Ricin B-like lectins"/>
    <property type="match status" value="1"/>
</dbReference>
<name>A0A9N7VBA4_PLEPL</name>
<dbReference type="EMBL" id="CADEAL010003635">
    <property type="protein sequence ID" value="CAB1445389.1"/>
    <property type="molecule type" value="Genomic_DNA"/>
</dbReference>
<dbReference type="Gene3D" id="3.90.550.10">
    <property type="entry name" value="Spore Coat Polysaccharide Biosynthesis Protein SpsA, Chain A"/>
    <property type="match status" value="1"/>
</dbReference>
<protein>
    <recommendedName>
        <fullName evidence="5">polypeptide N-acetylgalactosaminyltransferase</fullName>
        <ecNumber evidence="5">2.4.1.41</ecNumber>
    </recommendedName>
</protein>
<dbReference type="SMART" id="SM00458">
    <property type="entry name" value="RICIN"/>
    <property type="match status" value="1"/>
</dbReference>
<evidence type="ECO:0000256" key="17">
    <source>
        <dbReference type="ARBA" id="ARBA00023211"/>
    </source>
</evidence>
<dbReference type="InterPro" id="IPR035992">
    <property type="entry name" value="Ricin_B-like_lectins"/>
</dbReference>
<sequence>MNPSQQKIENSKTTLPMIEQTLVTCNLASTKSQNVKPHLNPCVQLCKAAVRPVFSQQKGCKLLIKPDREGAGRSVWQCGGSVEVLPCARIAHIERAHKPYTEDLTSHVRRNALRVAEVWMDEFKSHVYMAWNIPVEDSGIDIGDISERKALRKTLQCKTFRWYLVNIYPEMRMYSDTIAYGALKNSLKNDLCLDQGPDNDNVPILYLCHGMTPQNVYYTSTQQLQVGLLSPTVDDDDNKCLVDVNGRPRLIECSYATAKRMKLHWLFTQGGSIQNRKSKRCLELVASSDNEFGYQLALQKCSGQKWSITNRHETQGMVLLAALGDQGSQLGFGYPGEPQVAEGKLSLPQGSESQLCPRCHGYRPNAAYSQISLRRQTTGIRRLIGSPWFMNEAKSHHDGGGDSEVRSNSLRRGANYTSSSRKVHGITAISLPPPVALCGCLQAKNIHKTTPQVTSQRRATPTTQHSAWEQPHIRSHSVATLTKLRRVWRRYV</sequence>
<evidence type="ECO:0000256" key="2">
    <source>
        <dbReference type="ARBA" id="ARBA00004323"/>
    </source>
</evidence>
<keyword evidence="17" id="KW-0464">Manganese</keyword>
<comment type="similarity">
    <text evidence="4">Belongs to the glycosyltransferase 2 family. GalNAc-T subfamily.</text>
</comment>
<dbReference type="GO" id="GO:0030246">
    <property type="term" value="F:carbohydrate binding"/>
    <property type="evidence" value="ECO:0007669"/>
    <property type="project" value="UniProtKB-KW"/>
</dbReference>
<dbReference type="GO" id="GO:0006493">
    <property type="term" value="P:protein O-linked glycosylation"/>
    <property type="evidence" value="ECO:0007669"/>
    <property type="project" value="TreeGrafter"/>
</dbReference>
<evidence type="ECO:0000256" key="12">
    <source>
        <dbReference type="ARBA" id="ARBA00022989"/>
    </source>
</evidence>
<evidence type="ECO:0000256" key="6">
    <source>
        <dbReference type="ARBA" id="ARBA00022676"/>
    </source>
</evidence>
<evidence type="ECO:0000259" key="19">
    <source>
        <dbReference type="SMART" id="SM00458"/>
    </source>
</evidence>
<evidence type="ECO:0000256" key="10">
    <source>
        <dbReference type="ARBA" id="ARBA00022734"/>
    </source>
</evidence>
<comment type="pathway">
    <text evidence="3">Protein modification; protein glycosylation.</text>
</comment>
<dbReference type="EC" id="2.4.1.41" evidence="5"/>
<proteinExistence type="inferred from homology"/>
<keyword evidence="7" id="KW-0808">Transferase</keyword>
<feature type="compositionally biased region" description="Polar residues" evidence="18">
    <location>
        <begin position="406"/>
        <end position="417"/>
    </location>
</feature>
<dbReference type="FunFam" id="3.90.550.10:FF:000192">
    <property type="entry name" value="Polypeptide N-acetylgalactosaminyltransferase 9"/>
    <property type="match status" value="1"/>
</dbReference>
<evidence type="ECO:0000256" key="11">
    <source>
        <dbReference type="ARBA" id="ARBA00022968"/>
    </source>
</evidence>
<evidence type="ECO:0000256" key="7">
    <source>
        <dbReference type="ARBA" id="ARBA00022679"/>
    </source>
</evidence>
<evidence type="ECO:0000256" key="1">
    <source>
        <dbReference type="ARBA" id="ARBA00001936"/>
    </source>
</evidence>
<evidence type="ECO:0000256" key="8">
    <source>
        <dbReference type="ARBA" id="ARBA00022692"/>
    </source>
</evidence>
<dbReference type="PROSITE" id="PS50231">
    <property type="entry name" value="RICIN_B_LECTIN"/>
    <property type="match status" value="1"/>
</dbReference>
<feature type="compositionally biased region" description="Polar residues" evidence="18">
    <location>
        <begin position="449"/>
        <end position="467"/>
    </location>
</feature>
<evidence type="ECO:0000256" key="18">
    <source>
        <dbReference type="SAM" id="MobiDB-lite"/>
    </source>
</evidence>
<dbReference type="GO" id="GO:0000139">
    <property type="term" value="C:Golgi membrane"/>
    <property type="evidence" value="ECO:0007669"/>
    <property type="project" value="UniProtKB-SubCell"/>
</dbReference>
<keyword evidence="12" id="KW-1133">Transmembrane helix</keyword>
<keyword evidence="10" id="KW-0430">Lectin</keyword>
<dbReference type="Gene3D" id="2.80.10.50">
    <property type="match status" value="1"/>
</dbReference>
<feature type="compositionally biased region" description="Basic and acidic residues" evidence="18">
    <location>
        <begin position="394"/>
        <end position="405"/>
    </location>
</feature>
<dbReference type="SUPFAM" id="SSF53448">
    <property type="entry name" value="Nucleotide-diphospho-sugar transferases"/>
    <property type="match status" value="1"/>
</dbReference>
<feature type="region of interest" description="Disordered" evidence="18">
    <location>
        <begin position="449"/>
        <end position="470"/>
    </location>
</feature>
<evidence type="ECO:0000313" key="21">
    <source>
        <dbReference type="Proteomes" id="UP001153269"/>
    </source>
</evidence>
<dbReference type="PANTHER" id="PTHR11675:SF37">
    <property type="entry name" value="POLYPEPTIDE N-ACETYLGALACTOSAMINYLTRANSFERASE 18"/>
    <property type="match status" value="1"/>
</dbReference>
<dbReference type="GO" id="GO:0046872">
    <property type="term" value="F:metal ion binding"/>
    <property type="evidence" value="ECO:0007669"/>
    <property type="project" value="UniProtKB-KW"/>
</dbReference>
<comment type="subcellular location">
    <subcellularLocation>
        <location evidence="2">Golgi apparatus membrane</location>
        <topology evidence="2">Single-pass type II membrane protein</topology>
    </subcellularLocation>
</comment>
<keyword evidence="8" id="KW-0812">Transmembrane</keyword>
<evidence type="ECO:0000256" key="4">
    <source>
        <dbReference type="ARBA" id="ARBA00005680"/>
    </source>
</evidence>
<keyword evidence="6" id="KW-0328">Glycosyltransferase</keyword>
<dbReference type="Pfam" id="PF00652">
    <property type="entry name" value="Ricin_B_lectin"/>
    <property type="match status" value="1"/>
</dbReference>
<keyword evidence="9" id="KW-0479">Metal-binding</keyword>
<dbReference type="PANTHER" id="PTHR11675">
    <property type="entry name" value="N-ACETYLGALACTOSAMINYLTRANSFERASE"/>
    <property type="match status" value="1"/>
</dbReference>